<keyword evidence="1" id="KW-0812">Transmembrane</keyword>
<keyword evidence="1" id="KW-1133">Transmembrane helix</keyword>
<evidence type="ECO:0000313" key="3">
    <source>
        <dbReference type="Proteomes" id="UP000325315"/>
    </source>
</evidence>
<comment type="caution">
    <text evidence="2">The sequence shown here is derived from an EMBL/GenBank/DDBJ whole genome shotgun (WGS) entry which is preliminary data.</text>
</comment>
<feature type="transmembrane region" description="Helical" evidence="1">
    <location>
        <begin position="67"/>
        <end position="86"/>
    </location>
</feature>
<evidence type="ECO:0000256" key="1">
    <source>
        <dbReference type="SAM" id="Phobius"/>
    </source>
</evidence>
<proteinExistence type="predicted"/>
<protein>
    <submittedName>
        <fullName evidence="2">Cell adhesion molecule 3</fullName>
    </submittedName>
</protein>
<keyword evidence="1" id="KW-0472">Membrane</keyword>
<organism evidence="2 3">
    <name type="scientific">Gossypium australe</name>
    <dbReference type="NCBI Taxonomy" id="47621"/>
    <lineage>
        <taxon>Eukaryota</taxon>
        <taxon>Viridiplantae</taxon>
        <taxon>Streptophyta</taxon>
        <taxon>Embryophyta</taxon>
        <taxon>Tracheophyta</taxon>
        <taxon>Spermatophyta</taxon>
        <taxon>Magnoliopsida</taxon>
        <taxon>eudicotyledons</taxon>
        <taxon>Gunneridae</taxon>
        <taxon>Pentapetalae</taxon>
        <taxon>rosids</taxon>
        <taxon>malvids</taxon>
        <taxon>Malvales</taxon>
        <taxon>Malvaceae</taxon>
        <taxon>Malvoideae</taxon>
        <taxon>Gossypium</taxon>
    </lineage>
</organism>
<accession>A0A5B6VZE1</accession>
<keyword evidence="3" id="KW-1185">Reference proteome</keyword>
<dbReference type="Proteomes" id="UP000325315">
    <property type="component" value="Unassembled WGS sequence"/>
</dbReference>
<name>A0A5B6VZE1_9ROSI</name>
<dbReference type="EMBL" id="SMMG02000005">
    <property type="protein sequence ID" value="KAA3474831.1"/>
    <property type="molecule type" value="Genomic_DNA"/>
</dbReference>
<evidence type="ECO:0000313" key="2">
    <source>
        <dbReference type="EMBL" id="KAA3474831.1"/>
    </source>
</evidence>
<sequence>MWYKLVYPLNGTRPSIRACDLAVLHKSLYPTVLAWPSTWECVAISKDTRAFGWLCDPSSILSNFHTAWHTGVYSAVIILIGLIGIYQIQGPFPNKQFSSSQLRLTGAPRCDVERPKFMTWHTIFAMLRRGGVDVTTSALNFLNFANWSISYSVAPAMNVASCSSNPIIRMGDGCYR</sequence>
<gene>
    <name evidence="2" type="ORF">EPI10_025085</name>
</gene>
<reference evidence="3" key="1">
    <citation type="journal article" date="2019" name="Plant Biotechnol. J.">
        <title>Genome sequencing of the Australian wild diploid species Gossypium australe highlights disease resistance and delayed gland morphogenesis.</title>
        <authorList>
            <person name="Cai Y."/>
            <person name="Cai X."/>
            <person name="Wang Q."/>
            <person name="Wang P."/>
            <person name="Zhang Y."/>
            <person name="Cai C."/>
            <person name="Xu Y."/>
            <person name="Wang K."/>
            <person name="Zhou Z."/>
            <person name="Wang C."/>
            <person name="Geng S."/>
            <person name="Li B."/>
            <person name="Dong Q."/>
            <person name="Hou Y."/>
            <person name="Wang H."/>
            <person name="Ai P."/>
            <person name="Liu Z."/>
            <person name="Yi F."/>
            <person name="Sun M."/>
            <person name="An G."/>
            <person name="Cheng J."/>
            <person name="Zhang Y."/>
            <person name="Shi Q."/>
            <person name="Xie Y."/>
            <person name="Shi X."/>
            <person name="Chang Y."/>
            <person name="Huang F."/>
            <person name="Chen Y."/>
            <person name="Hong S."/>
            <person name="Mi L."/>
            <person name="Sun Q."/>
            <person name="Zhang L."/>
            <person name="Zhou B."/>
            <person name="Peng R."/>
            <person name="Zhang X."/>
            <person name="Liu F."/>
        </authorList>
    </citation>
    <scope>NUCLEOTIDE SEQUENCE [LARGE SCALE GENOMIC DNA]</scope>
    <source>
        <strain evidence="3">cv. PA1801</strain>
    </source>
</reference>
<dbReference type="AlphaFoldDB" id="A0A5B6VZE1"/>